<keyword evidence="2" id="KW-1185">Reference proteome</keyword>
<accession>A0ACD4DIS8</accession>
<dbReference type="Proteomes" id="UP001156484">
    <property type="component" value="Chromosome"/>
</dbReference>
<gene>
    <name evidence="1" type="ORF">OED52_05325</name>
</gene>
<dbReference type="EMBL" id="CP107551">
    <property type="protein sequence ID" value="UYP19974.1"/>
    <property type="molecule type" value="Genomic_DNA"/>
</dbReference>
<proteinExistence type="predicted"/>
<organism evidence="1 2">
    <name type="scientific">Rhodococcus sacchari</name>
    <dbReference type="NCBI Taxonomy" id="2962047"/>
    <lineage>
        <taxon>Bacteria</taxon>
        <taxon>Bacillati</taxon>
        <taxon>Actinomycetota</taxon>
        <taxon>Actinomycetes</taxon>
        <taxon>Mycobacteriales</taxon>
        <taxon>Nocardiaceae</taxon>
        <taxon>Rhodococcus</taxon>
    </lineage>
</organism>
<reference evidence="1" key="1">
    <citation type="submission" date="2022-10" db="EMBL/GenBank/DDBJ databases">
        <title>Rhodococcus ferula Z13 complete genome.</title>
        <authorList>
            <person name="Long X."/>
            <person name="Zang M."/>
        </authorList>
    </citation>
    <scope>NUCLEOTIDE SEQUENCE</scope>
    <source>
        <strain evidence="1">Z13</strain>
    </source>
</reference>
<evidence type="ECO:0000313" key="2">
    <source>
        <dbReference type="Proteomes" id="UP001156484"/>
    </source>
</evidence>
<protein>
    <submittedName>
        <fullName evidence="1">Uncharacterized protein</fullName>
    </submittedName>
</protein>
<name>A0ACD4DIS8_9NOCA</name>
<evidence type="ECO:0000313" key="1">
    <source>
        <dbReference type="EMBL" id="UYP19974.1"/>
    </source>
</evidence>
<sequence length="157" mass="16184">MTNRTGDARCIRVSAALAAAVAVLTLGACSAEDDTSTADVRSSADAAVTSVQEQAEGAISSVQSIASSAAERAGDLFDEAKLDVFVAAFRTAYPQLSADRETQSIETIVTETCPLIDSGASDQDVNAKVKEVATNGSLEPDDEQTARIAQLVRVACG</sequence>